<dbReference type="Gene3D" id="2.60.40.10">
    <property type="entry name" value="Immunoglobulins"/>
    <property type="match status" value="1"/>
</dbReference>
<dbReference type="PANTHER" id="PTHR25466:SF9">
    <property type="entry name" value="FIBRONECTIN TYPE-III DOMAIN-CONTAINING PROTEIN"/>
    <property type="match status" value="1"/>
</dbReference>
<dbReference type="InterPro" id="IPR013783">
    <property type="entry name" value="Ig-like_fold"/>
</dbReference>
<keyword evidence="10" id="KW-0393">Immunoglobulin domain</keyword>
<accession>A0ABR0Y0U1</accession>
<dbReference type="InterPro" id="IPR007110">
    <property type="entry name" value="Ig-like_dom"/>
</dbReference>
<dbReference type="EMBL" id="JAHFZB010000072">
    <property type="protein sequence ID" value="KAK6466275.1"/>
    <property type="molecule type" value="Genomic_DNA"/>
</dbReference>
<keyword evidence="9" id="KW-0325">Glycoprotein</keyword>
<gene>
    <name evidence="13" type="ORF">HHUSO_G36532</name>
</gene>
<keyword evidence="8" id="KW-0675">Receptor</keyword>
<evidence type="ECO:0000259" key="12">
    <source>
        <dbReference type="PROSITE" id="PS50835"/>
    </source>
</evidence>
<evidence type="ECO:0000256" key="4">
    <source>
        <dbReference type="ARBA" id="ARBA00022729"/>
    </source>
</evidence>
<organism evidence="13 14">
    <name type="scientific">Huso huso</name>
    <name type="common">Beluga</name>
    <name type="synonym">Acipenser huso</name>
    <dbReference type="NCBI Taxonomy" id="61971"/>
    <lineage>
        <taxon>Eukaryota</taxon>
        <taxon>Metazoa</taxon>
        <taxon>Chordata</taxon>
        <taxon>Craniata</taxon>
        <taxon>Vertebrata</taxon>
        <taxon>Euteleostomi</taxon>
        <taxon>Actinopterygii</taxon>
        <taxon>Chondrostei</taxon>
        <taxon>Acipenseriformes</taxon>
        <taxon>Acipenseridae</taxon>
        <taxon>Huso</taxon>
    </lineage>
</organism>
<evidence type="ECO:0000256" key="6">
    <source>
        <dbReference type="ARBA" id="ARBA00023136"/>
    </source>
</evidence>
<evidence type="ECO:0000256" key="3">
    <source>
        <dbReference type="ARBA" id="ARBA00022692"/>
    </source>
</evidence>
<protein>
    <recommendedName>
        <fullName evidence="12">Ig-like domain-containing protein</fullName>
    </recommendedName>
</protein>
<dbReference type="Proteomes" id="UP001369086">
    <property type="component" value="Unassembled WGS sequence"/>
</dbReference>
<feature type="domain" description="Ig-like" evidence="12">
    <location>
        <begin position="76"/>
        <end position="211"/>
    </location>
</feature>
<dbReference type="PROSITE" id="PS50835">
    <property type="entry name" value="IG_LIKE"/>
    <property type="match status" value="2"/>
</dbReference>
<feature type="transmembrane region" description="Helical" evidence="11">
    <location>
        <begin position="325"/>
        <end position="348"/>
    </location>
</feature>
<reference evidence="13 14" key="1">
    <citation type="submission" date="2021-05" db="EMBL/GenBank/DDBJ databases">
        <authorList>
            <person name="Zahm M."/>
            <person name="Klopp C."/>
            <person name="Cabau C."/>
            <person name="Kuhl H."/>
            <person name="Suciu R."/>
            <person name="Ciorpac M."/>
            <person name="Holostenco D."/>
            <person name="Gessner J."/>
            <person name="Wuertz S."/>
            <person name="Hohne C."/>
            <person name="Stock M."/>
            <person name="Gislard M."/>
            <person name="Lluch J."/>
            <person name="Milhes M."/>
            <person name="Lampietro C."/>
            <person name="Lopez Roques C."/>
            <person name="Donnadieu C."/>
            <person name="Du K."/>
            <person name="Schartl M."/>
            <person name="Guiguen Y."/>
        </authorList>
    </citation>
    <scope>NUCLEOTIDE SEQUENCE [LARGE SCALE GENOMIC DNA]</scope>
    <source>
        <strain evidence="13">Hh-F2</strain>
        <tissue evidence="13">Blood</tissue>
    </source>
</reference>
<evidence type="ECO:0000256" key="7">
    <source>
        <dbReference type="ARBA" id="ARBA00023157"/>
    </source>
</evidence>
<evidence type="ECO:0000313" key="13">
    <source>
        <dbReference type="EMBL" id="KAK6466275.1"/>
    </source>
</evidence>
<dbReference type="InterPro" id="IPR003599">
    <property type="entry name" value="Ig_sub"/>
</dbReference>
<proteinExistence type="predicted"/>
<comment type="subcellular location">
    <subcellularLocation>
        <location evidence="1">Cell membrane</location>
        <topology evidence="1">Single-pass type I membrane protein</topology>
    </subcellularLocation>
</comment>
<keyword evidence="4" id="KW-0732">Signal</keyword>
<keyword evidence="3 11" id="KW-0812">Transmembrane</keyword>
<evidence type="ECO:0000256" key="11">
    <source>
        <dbReference type="SAM" id="Phobius"/>
    </source>
</evidence>
<keyword evidence="5 11" id="KW-1133">Transmembrane helix</keyword>
<evidence type="ECO:0000256" key="2">
    <source>
        <dbReference type="ARBA" id="ARBA00022475"/>
    </source>
</evidence>
<dbReference type="InterPro" id="IPR036179">
    <property type="entry name" value="Ig-like_dom_sf"/>
</dbReference>
<dbReference type="PANTHER" id="PTHR25466">
    <property type="entry name" value="T-LYMPHOCYTE ACTIVATION ANTIGEN"/>
    <property type="match status" value="1"/>
</dbReference>
<dbReference type="InterPro" id="IPR051713">
    <property type="entry name" value="T-cell_Activation_Regulation"/>
</dbReference>
<dbReference type="SUPFAM" id="SSF48726">
    <property type="entry name" value="Immunoglobulin"/>
    <property type="match status" value="1"/>
</dbReference>
<evidence type="ECO:0000256" key="10">
    <source>
        <dbReference type="ARBA" id="ARBA00023319"/>
    </source>
</evidence>
<keyword evidence="7" id="KW-1015">Disulfide bond</keyword>
<keyword evidence="2" id="KW-1003">Cell membrane</keyword>
<name>A0ABR0Y0U1_HUSHU</name>
<evidence type="ECO:0000256" key="8">
    <source>
        <dbReference type="ARBA" id="ARBA00023170"/>
    </source>
</evidence>
<feature type="domain" description="Ig-like" evidence="12">
    <location>
        <begin position="216"/>
        <end position="312"/>
    </location>
</feature>
<evidence type="ECO:0000313" key="14">
    <source>
        <dbReference type="Proteomes" id="UP001369086"/>
    </source>
</evidence>
<keyword evidence="14" id="KW-1185">Reference proteome</keyword>
<keyword evidence="6 11" id="KW-0472">Membrane</keyword>
<comment type="caution">
    <text evidence="13">The sequence shown here is derived from an EMBL/GenBank/DDBJ whole genome shotgun (WGS) entry which is preliminary data.</text>
</comment>
<evidence type="ECO:0000256" key="1">
    <source>
        <dbReference type="ARBA" id="ARBA00004251"/>
    </source>
</evidence>
<dbReference type="SMART" id="SM00409">
    <property type="entry name" value="IG"/>
    <property type="match status" value="2"/>
</dbReference>
<evidence type="ECO:0000256" key="5">
    <source>
        <dbReference type="ARBA" id="ARBA00022989"/>
    </source>
</evidence>
<evidence type="ECO:0000256" key="9">
    <source>
        <dbReference type="ARBA" id="ARBA00023180"/>
    </source>
</evidence>
<sequence>MKLFLNSSLSIRDVSAEDVGMFMCNYCSENSQPCSTVTSVSLVLSQNHVTGWPSGDVTDQEVTTHRQGTTVTVLDPNTTEIVYVAEGEFVLLPCVGISNRTEGRHVEWSFQAIGDQSRTLLNVSAPAYPRVNPRETVSLLPNASLLNVSAPAHPTVNPRERVSLLPNASLLNVSAPAHPTVNPRERVSLLPNASLLIQGVQSPDTGTYHCRRDQQEKYHMLTVCVLTVKADVSSPVSKGTEVTISCSLLCDHTPQDAVLQWMDSNGTLLESNTTLSTGPSAQLVIPSAYNTTLRCLLQVKGQARASVEYTIPIHETEQQGSTETVLLPVLLGIVAVCVVIAAILILLLRGRRTGDKENDVVGVQLNSTHSASQVHEEECEIHYAALEIRQPVSTKRREMIQDKVIYCQIKINEL</sequence>